<feature type="domain" description="Archaeal Type IV pilin N-terminal" evidence="2">
    <location>
        <begin position="8"/>
        <end position="84"/>
    </location>
</feature>
<evidence type="ECO:0000313" key="4">
    <source>
        <dbReference type="Proteomes" id="UP000245934"/>
    </source>
</evidence>
<dbReference type="Pfam" id="PF07790">
    <property type="entry name" value="Pilin_N"/>
    <property type="match status" value="1"/>
</dbReference>
<sequence>MSMRHDVAVSEIIGAVLLIGVVIGGMSILGVILLSTPPPEETPKASISSYCVQCDPYSSYEIIMYHGGGETLERQKLQFFLQTKDGKLEKMDDPDWVYEGTPEDCMYPSIGSSSLSGRENWTTSDMWKSGQTLRFIFNSNSEPAGLDTRYYPFKSTMSRAEFTDKIRESPCVKENNPWGCNDPTGELIPVLISPTKTNTSGCEDDCSGDKCTAYFTYNTTSTKVSIPVHETGKPWNNFDGVSTVVPQEVFTSSGSGKDIITVKFSKSVVWRLNRSKSAKASCG</sequence>
<protein>
    <recommendedName>
        <fullName evidence="2">Archaeal Type IV pilin N-terminal domain-containing protein</fullName>
    </recommendedName>
</protein>
<keyword evidence="4" id="KW-1185">Reference proteome</keyword>
<keyword evidence="1" id="KW-1133">Transmembrane helix</keyword>
<keyword evidence="1" id="KW-0812">Transmembrane</keyword>
<keyword evidence="1" id="KW-0472">Membrane</keyword>
<reference evidence="3 4" key="1">
    <citation type="submission" date="2018-05" db="EMBL/GenBank/DDBJ databases">
        <title>Draft genome of Methanospirillum stamsii Pt1.</title>
        <authorList>
            <person name="Dueholm M.S."/>
            <person name="Nielsen P.H."/>
            <person name="Bakmann L.F."/>
            <person name="Otzen D.E."/>
        </authorList>
    </citation>
    <scope>NUCLEOTIDE SEQUENCE [LARGE SCALE GENOMIC DNA]</scope>
    <source>
        <strain evidence="3 4">Pt1</strain>
    </source>
</reference>
<proteinExistence type="predicted"/>
<dbReference type="Proteomes" id="UP000245934">
    <property type="component" value="Unassembled WGS sequence"/>
</dbReference>
<feature type="transmembrane region" description="Helical" evidence="1">
    <location>
        <begin position="12"/>
        <end position="34"/>
    </location>
</feature>
<organism evidence="3 4">
    <name type="scientific">Methanospirillum stamsii</name>
    <dbReference type="NCBI Taxonomy" id="1277351"/>
    <lineage>
        <taxon>Archaea</taxon>
        <taxon>Methanobacteriati</taxon>
        <taxon>Methanobacteriota</taxon>
        <taxon>Stenosarchaea group</taxon>
        <taxon>Methanomicrobia</taxon>
        <taxon>Methanomicrobiales</taxon>
        <taxon>Methanospirillaceae</taxon>
        <taxon>Methanospirillum</taxon>
    </lineage>
</organism>
<dbReference type="EMBL" id="QGMZ01000010">
    <property type="protein sequence ID" value="PWR75494.1"/>
    <property type="molecule type" value="Genomic_DNA"/>
</dbReference>
<evidence type="ECO:0000259" key="2">
    <source>
        <dbReference type="Pfam" id="PF07790"/>
    </source>
</evidence>
<evidence type="ECO:0000313" key="3">
    <source>
        <dbReference type="EMBL" id="PWR75494.1"/>
    </source>
</evidence>
<name>A0A2V2N5X9_9EURY</name>
<dbReference type="InterPro" id="IPR012859">
    <property type="entry name" value="Pilin_N_archaeal"/>
</dbReference>
<dbReference type="AlphaFoldDB" id="A0A2V2N5X9"/>
<comment type="caution">
    <text evidence="3">The sequence shown here is derived from an EMBL/GenBank/DDBJ whole genome shotgun (WGS) entry which is preliminary data.</text>
</comment>
<accession>A0A2V2N5X9</accession>
<evidence type="ECO:0000256" key="1">
    <source>
        <dbReference type="SAM" id="Phobius"/>
    </source>
</evidence>
<gene>
    <name evidence="3" type="ORF">DLD82_05035</name>
</gene>